<dbReference type="RefSeq" id="WP_202245876.1">
    <property type="nucleotide sequence ID" value="NZ_JAESIY010000010.1"/>
</dbReference>
<dbReference type="HAMAP" id="MF_00984">
    <property type="entry name" value="SSB"/>
    <property type="match status" value="1"/>
</dbReference>
<accession>A0A937FC52</accession>
<comment type="caution">
    <text evidence="2">Lacks conserved residue(s) required for the propagation of feature annotation.</text>
</comment>
<dbReference type="Pfam" id="PF00436">
    <property type="entry name" value="SSB"/>
    <property type="match status" value="1"/>
</dbReference>
<proteinExistence type="inferred from homology"/>
<evidence type="ECO:0000256" key="3">
    <source>
        <dbReference type="PIRNR" id="PIRNR002070"/>
    </source>
</evidence>
<dbReference type="GO" id="GO:0006260">
    <property type="term" value="P:DNA replication"/>
    <property type="evidence" value="ECO:0007669"/>
    <property type="project" value="InterPro"/>
</dbReference>
<comment type="subunit">
    <text evidence="2">Homotetramer.</text>
</comment>
<keyword evidence="1 2" id="KW-0238">DNA-binding</keyword>
<dbReference type="NCBIfam" id="TIGR00621">
    <property type="entry name" value="ssb"/>
    <property type="match status" value="1"/>
</dbReference>
<protein>
    <recommendedName>
        <fullName evidence="2 3">Single-stranded DNA-binding protein</fullName>
        <shortName evidence="2">SSB</shortName>
    </recommendedName>
</protein>
<evidence type="ECO:0000313" key="5">
    <source>
        <dbReference type="Proteomes" id="UP000659388"/>
    </source>
</evidence>
<dbReference type="SUPFAM" id="SSF50249">
    <property type="entry name" value="Nucleic acid-binding proteins"/>
    <property type="match status" value="1"/>
</dbReference>
<dbReference type="PANTHER" id="PTHR10302">
    <property type="entry name" value="SINGLE-STRANDED DNA-BINDING PROTEIN"/>
    <property type="match status" value="1"/>
</dbReference>
<dbReference type="GO" id="GO:0003697">
    <property type="term" value="F:single-stranded DNA binding"/>
    <property type="evidence" value="ECO:0007669"/>
    <property type="project" value="UniProtKB-UniRule"/>
</dbReference>
<dbReference type="CDD" id="cd04496">
    <property type="entry name" value="SSB_OBF"/>
    <property type="match status" value="1"/>
</dbReference>
<evidence type="ECO:0000313" key="4">
    <source>
        <dbReference type="EMBL" id="MBL3658084.1"/>
    </source>
</evidence>
<evidence type="ECO:0000256" key="1">
    <source>
        <dbReference type="ARBA" id="ARBA00023125"/>
    </source>
</evidence>
<gene>
    <name evidence="4" type="primary">ssb</name>
    <name evidence="4" type="ORF">JL102_18175</name>
</gene>
<organism evidence="4 5">
    <name type="scientific">Fulvivirga sediminis</name>
    <dbReference type="NCBI Taxonomy" id="2803949"/>
    <lineage>
        <taxon>Bacteria</taxon>
        <taxon>Pseudomonadati</taxon>
        <taxon>Bacteroidota</taxon>
        <taxon>Cytophagia</taxon>
        <taxon>Cytophagales</taxon>
        <taxon>Fulvivirgaceae</taxon>
        <taxon>Fulvivirga</taxon>
    </lineage>
</organism>
<dbReference type="PIRSF" id="PIRSF002070">
    <property type="entry name" value="SSB"/>
    <property type="match status" value="1"/>
</dbReference>
<dbReference type="Gene3D" id="2.40.50.140">
    <property type="entry name" value="Nucleic acid-binding proteins"/>
    <property type="match status" value="1"/>
</dbReference>
<dbReference type="Proteomes" id="UP000659388">
    <property type="component" value="Unassembled WGS sequence"/>
</dbReference>
<comment type="caution">
    <text evidence="4">The sequence shown here is derived from an EMBL/GenBank/DDBJ whole genome shotgun (WGS) entry which is preliminary data.</text>
</comment>
<sequence>MKNLRNSVQLIGRLGKDPEVKSLTSGSTLATFTLATTESYKNASGDKVEETQWHNLVAWGKTADIASQYLKKGHEIAIEGKLVHRSYENAKGDKKYVTEINVNEILMLNKKR</sequence>
<reference evidence="4" key="1">
    <citation type="submission" date="2021-01" db="EMBL/GenBank/DDBJ databases">
        <title>Fulvivirga kasyanovii gen. nov., sp nov., a novel member of the phylum Bacteroidetes isolated from seawater in a mussel farm.</title>
        <authorList>
            <person name="Zhao L.-H."/>
            <person name="Wang Z.-J."/>
        </authorList>
    </citation>
    <scope>NUCLEOTIDE SEQUENCE</scope>
    <source>
        <strain evidence="4">2943</strain>
    </source>
</reference>
<dbReference type="InterPro" id="IPR012340">
    <property type="entry name" value="NA-bd_OB-fold"/>
</dbReference>
<name>A0A937FC52_9BACT</name>
<evidence type="ECO:0000256" key="2">
    <source>
        <dbReference type="HAMAP-Rule" id="MF_00984"/>
    </source>
</evidence>
<dbReference type="AlphaFoldDB" id="A0A937FC52"/>
<keyword evidence="5" id="KW-1185">Reference proteome</keyword>
<dbReference type="InterPro" id="IPR011344">
    <property type="entry name" value="ssDNA-bd"/>
</dbReference>
<dbReference type="PANTHER" id="PTHR10302:SF27">
    <property type="entry name" value="SINGLE-STRANDED DNA-BINDING PROTEIN"/>
    <property type="match status" value="1"/>
</dbReference>
<dbReference type="PROSITE" id="PS50935">
    <property type="entry name" value="SSB"/>
    <property type="match status" value="1"/>
</dbReference>
<dbReference type="EMBL" id="JAESIY010000010">
    <property type="protein sequence ID" value="MBL3658084.1"/>
    <property type="molecule type" value="Genomic_DNA"/>
</dbReference>
<dbReference type="InterPro" id="IPR000424">
    <property type="entry name" value="Primosome_PriB/ssb"/>
</dbReference>
<dbReference type="GO" id="GO:0009295">
    <property type="term" value="C:nucleoid"/>
    <property type="evidence" value="ECO:0007669"/>
    <property type="project" value="TreeGrafter"/>
</dbReference>